<proteinExistence type="predicted"/>
<sequence length="52" mass="5974">MATPTCGLLVCACPYFLCISFLVRCFRDDTTWLREDSYSIQKKTLFESPTTT</sequence>
<evidence type="ECO:0000313" key="2">
    <source>
        <dbReference type="Proteomes" id="UP000324832"/>
    </source>
</evidence>
<dbReference type="AlphaFoldDB" id="A0A5E4R6Z3"/>
<accession>A0A5E4R6Z3</accession>
<protein>
    <submittedName>
        <fullName evidence="1">Uncharacterized protein</fullName>
    </submittedName>
</protein>
<gene>
    <name evidence="1" type="ORF">LSINAPIS_LOCUS15086</name>
</gene>
<name>A0A5E4R6Z3_9NEOP</name>
<organism evidence="1 2">
    <name type="scientific">Leptidea sinapis</name>
    <dbReference type="NCBI Taxonomy" id="189913"/>
    <lineage>
        <taxon>Eukaryota</taxon>
        <taxon>Metazoa</taxon>
        <taxon>Ecdysozoa</taxon>
        <taxon>Arthropoda</taxon>
        <taxon>Hexapoda</taxon>
        <taxon>Insecta</taxon>
        <taxon>Pterygota</taxon>
        <taxon>Neoptera</taxon>
        <taxon>Endopterygota</taxon>
        <taxon>Lepidoptera</taxon>
        <taxon>Glossata</taxon>
        <taxon>Ditrysia</taxon>
        <taxon>Papilionoidea</taxon>
        <taxon>Pieridae</taxon>
        <taxon>Dismorphiinae</taxon>
        <taxon>Leptidea</taxon>
    </lineage>
</organism>
<evidence type="ECO:0000313" key="1">
    <source>
        <dbReference type="EMBL" id="VVD05587.1"/>
    </source>
</evidence>
<keyword evidence="2" id="KW-1185">Reference proteome</keyword>
<dbReference type="EMBL" id="FZQP02006992">
    <property type="protein sequence ID" value="VVD05587.1"/>
    <property type="molecule type" value="Genomic_DNA"/>
</dbReference>
<dbReference type="Proteomes" id="UP000324832">
    <property type="component" value="Unassembled WGS sequence"/>
</dbReference>
<reference evidence="1 2" key="1">
    <citation type="submission" date="2017-07" db="EMBL/GenBank/DDBJ databases">
        <authorList>
            <person name="Talla V."/>
            <person name="Backstrom N."/>
        </authorList>
    </citation>
    <scope>NUCLEOTIDE SEQUENCE [LARGE SCALE GENOMIC DNA]</scope>
</reference>